<sequence length="134" mass="14104">MRWVKPTSWSPAASTTCKASPSKAGAALFQTGGIIDVFRTGRIPANVSLDCVDPLIAPKAKNLVWLRSPLDLAASGRSVKAAALTSLGFGHVGALIVYAHPGVFEEAVAKQRGTDAAAAWRERAEQRLAAGHDR</sequence>
<organism evidence="1 2">
    <name type="scientific">Corynebacterium striatum</name>
    <dbReference type="NCBI Taxonomy" id="43770"/>
    <lineage>
        <taxon>Bacteria</taxon>
        <taxon>Bacillati</taxon>
        <taxon>Actinomycetota</taxon>
        <taxon>Actinomycetes</taxon>
        <taxon>Mycobacteriales</taxon>
        <taxon>Corynebacteriaceae</taxon>
        <taxon>Corynebacterium</taxon>
    </lineage>
</organism>
<accession>A0ABC8CNN3</accession>
<dbReference type="EMBL" id="CP024932">
    <property type="protein sequence ID" value="ATZ09302.1"/>
    <property type="molecule type" value="Genomic_DNA"/>
</dbReference>
<evidence type="ECO:0000313" key="2">
    <source>
        <dbReference type="Proteomes" id="UP000231994"/>
    </source>
</evidence>
<dbReference type="Proteomes" id="UP000231994">
    <property type="component" value="Chromosome"/>
</dbReference>
<gene>
    <name evidence="1" type="ORF">A9D01_11655</name>
</gene>
<protein>
    <submittedName>
        <fullName evidence="1">Uncharacterized protein</fullName>
    </submittedName>
</protein>
<proteinExistence type="predicted"/>
<dbReference type="InterPro" id="IPR016039">
    <property type="entry name" value="Thiolase-like"/>
</dbReference>
<dbReference type="AlphaFoldDB" id="A0ABC8CNN3"/>
<dbReference type="Gene3D" id="3.40.47.10">
    <property type="match status" value="1"/>
</dbReference>
<reference evidence="1 2" key="1">
    <citation type="submission" date="2017-11" db="EMBL/GenBank/DDBJ databases">
        <title>Whole genome sequencing of cultured pathogen.</title>
        <authorList>
            <person name="Hoffmann M."/>
            <person name="Sanchez M."/>
            <person name="Timme R."/>
            <person name="Nudel K."/>
            <person name="Bry L."/>
        </authorList>
    </citation>
    <scope>NUCLEOTIDE SEQUENCE [LARGE SCALE GENOMIC DNA]</scope>
    <source>
        <strain evidence="1 2">216</strain>
    </source>
</reference>
<name>A0ABC8CNN3_CORST</name>
<evidence type="ECO:0000313" key="1">
    <source>
        <dbReference type="EMBL" id="ATZ09302.1"/>
    </source>
</evidence>